<feature type="region of interest" description="Disordered" evidence="1">
    <location>
        <begin position="1"/>
        <end position="23"/>
    </location>
</feature>
<evidence type="ECO:0000313" key="3">
    <source>
        <dbReference type="Proteomes" id="UP001430953"/>
    </source>
</evidence>
<proteinExistence type="predicted"/>
<name>A0AAW2GDN4_9HYME</name>
<protein>
    <submittedName>
        <fullName evidence="2">Uncharacterized protein</fullName>
    </submittedName>
</protein>
<feature type="compositionally biased region" description="Low complexity" evidence="1">
    <location>
        <begin position="8"/>
        <end position="17"/>
    </location>
</feature>
<feature type="region of interest" description="Disordered" evidence="1">
    <location>
        <begin position="35"/>
        <end position="61"/>
    </location>
</feature>
<evidence type="ECO:0000256" key="1">
    <source>
        <dbReference type="SAM" id="MobiDB-lite"/>
    </source>
</evidence>
<keyword evidence="3" id="KW-1185">Reference proteome</keyword>
<dbReference type="AlphaFoldDB" id="A0AAW2GDN4"/>
<dbReference type="Proteomes" id="UP001430953">
    <property type="component" value="Unassembled WGS sequence"/>
</dbReference>
<dbReference type="EMBL" id="JADYXP020000005">
    <property type="protein sequence ID" value="KAL0124964.1"/>
    <property type="molecule type" value="Genomic_DNA"/>
</dbReference>
<evidence type="ECO:0000313" key="2">
    <source>
        <dbReference type="EMBL" id="KAL0124964.1"/>
    </source>
</evidence>
<sequence>MGRHQSRRASPSPSVASNTTADIYTDDVFVSGAEDSDVSLDVSGSSKSGSRKRGRPPTTGDYVGLAAAKLRVVEADRRLADLEEKRNILDPCTPLPPKIRETAEETVEHYLEELKNAPTGDILSRVQDREQVLRVSSVPKDSRERWRRPSRHRPVASALATILSTNILSREVERSELLILSKGQTSAQGN</sequence>
<gene>
    <name evidence="2" type="ORF">PUN28_006675</name>
</gene>
<feature type="compositionally biased region" description="Low complexity" evidence="1">
    <location>
        <begin position="39"/>
        <end position="48"/>
    </location>
</feature>
<reference evidence="2 3" key="1">
    <citation type="submission" date="2023-03" db="EMBL/GenBank/DDBJ databases">
        <title>High recombination rates correlate with genetic variation in Cardiocondyla obscurior ants.</title>
        <authorList>
            <person name="Errbii M."/>
        </authorList>
    </citation>
    <scope>NUCLEOTIDE SEQUENCE [LARGE SCALE GENOMIC DNA]</scope>
    <source>
        <strain evidence="2">Alpha-2009</strain>
        <tissue evidence="2">Whole body</tissue>
    </source>
</reference>
<comment type="caution">
    <text evidence="2">The sequence shown here is derived from an EMBL/GenBank/DDBJ whole genome shotgun (WGS) entry which is preliminary data.</text>
</comment>
<accession>A0AAW2GDN4</accession>
<organism evidence="2 3">
    <name type="scientific">Cardiocondyla obscurior</name>
    <dbReference type="NCBI Taxonomy" id="286306"/>
    <lineage>
        <taxon>Eukaryota</taxon>
        <taxon>Metazoa</taxon>
        <taxon>Ecdysozoa</taxon>
        <taxon>Arthropoda</taxon>
        <taxon>Hexapoda</taxon>
        <taxon>Insecta</taxon>
        <taxon>Pterygota</taxon>
        <taxon>Neoptera</taxon>
        <taxon>Endopterygota</taxon>
        <taxon>Hymenoptera</taxon>
        <taxon>Apocrita</taxon>
        <taxon>Aculeata</taxon>
        <taxon>Formicoidea</taxon>
        <taxon>Formicidae</taxon>
        <taxon>Myrmicinae</taxon>
        <taxon>Cardiocondyla</taxon>
    </lineage>
</organism>